<dbReference type="OrthoDB" id="10264220at2759"/>
<dbReference type="Proteomes" id="UP000245946">
    <property type="component" value="Unassembled WGS sequence"/>
</dbReference>
<dbReference type="PANTHER" id="PTHR11629:SF63">
    <property type="entry name" value="V-TYPE PROTON ATPASE SUBUNIT A"/>
    <property type="match status" value="1"/>
</dbReference>
<dbReference type="AlphaFoldDB" id="A0A316ZDR7"/>
<evidence type="ECO:0000313" key="13">
    <source>
        <dbReference type="Proteomes" id="UP000245946"/>
    </source>
</evidence>
<keyword evidence="10" id="KW-0175">Coiled coil</keyword>
<evidence type="ECO:0000256" key="3">
    <source>
        <dbReference type="ARBA" id="ARBA00022448"/>
    </source>
</evidence>
<keyword evidence="5 9" id="KW-0375">Hydrogen ion transport</keyword>
<keyword evidence="7 9" id="KW-0406">Ion transport</keyword>
<dbReference type="InterPro" id="IPR002490">
    <property type="entry name" value="V-ATPase_116kDa_su"/>
</dbReference>
<evidence type="ECO:0000256" key="11">
    <source>
        <dbReference type="SAM" id="MobiDB-lite"/>
    </source>
</evidence>
<dbReference type="GeneID" id="37271531"/>
<dbReference type="PANTHER" id="PTHR11629">
    <property type="entry name" value="VACUOLAR PROTON ATPASES"/>
    <property type="match status" value="1"/>
</dbReference>
<feature type="compositionally biased region" description="Acidic residues" evidence="11">
    <location>
        <begin position="693"/>
        <end position="702"/>
    </location>
</feature>
<dbReference type="STRING" id="58919.A0A316ZDR7"/>
<comment type="similarity">
    <text evidence="2 9">Belongs to the V-ATPase 116 kDa subunit family.</text>
</comment>
<evidence type="ECO:0000256" key="9">
    <source>
        <dbReference type="RuleBase" id="RU361189"/>
    </source>
</evidence>
<evidence type="ECO:0000256" key="6">
    <source>
        <dbReference type="ARBA" id="ARBA00022989"/>
    </source>
</evidence>
<feature type="transmembrane region" description="Helical" evidence="9">
    <location>
        <begin position="652"/>
        <end position="671"/>
    </location>
</feature>
<organism evidence="12 13">
    <name type="scientific">Tilletiopsis washingtonensis</name>
    <dbReference type="NCBI Taxonomy" id="58919"/>
    <lineage>
        <taxon>Eukaryota</taxon>
        <taxon>Fungi</taxon>
        <taxon>Dikarya</taxon>
        <taxon>Basidiomycota</taxon>
        <taxon>Ustilaginomycotina</taxon>
        <taxon>Exobasidiomycetes</taxon>
        <taxon>Entylomatales</taxon>
        <taxon>Entylomatales incertae sedis</taxon>
        <taxon>Tilletiopsis</taxon>
    </lineage>
</organism>
<dbReference type="GO" id="GO:0051117">
    <property type="term" value="F:ATPase binding"/>
    <property type="evidence" value="ECO:0007669"/>
    <property type="project" value="TreeGrafter"/>
</dbReference>
<feature type="transmembrane region" description="Helical" evidence="9">
    <location>
        <begin position="580"/>
        <end position="604"/>
    </location>
</feature>
<evidence type="ECO:0000256" key="4">
    <source>
        <dbReference type="ARBA" id="ARBA00022692"/>
    </source>
</evidence>
<evidence type="ECO:0000313" key="12">
    <source>
        <dbReference type="EMBL" id="PWN99860.1"/>
    </source>
</evidence>
<protein>
    <recommendedName>
        <fullName evidence="9">V-type proton ATPase subunit a</fullName>
    </recommendedName>
</protein>
<keyword evidence="6 9" id="KW-1133">Transmembrane helix</keyword>
<keyword evidence="8 9" id="KW-0472">Membrane</keyword>
<sequence>MGEQESLFRSAAMSLVQLYIPQEVAHDTVDELARLGNVQFKDLNPDVTPFQRSFVQQIRRLDDMDRVIRFLQAQMEAESVPVRPLESALPFVNGGMGAQRGPALVEELSSKLRQYESRLGDMNGSYEQLQRRLLELEEARHVLRETAIFFEQAEGRGGAERTSTDDANAPLLADDDVESRAFGRGDDSGYGTFDLEFVAGTIERSRMATFERILWRVLRGNLYMNYAEIEEPFSDPSKEGPVRKNVFIIFAHGAELLAKIRKISESMGGALYPIDSNADKREESLREVTNRIEDLNSVLYSTSATRRTELVKVAESLSAWADVVRREKLIYATLNLFNIDTGRSTLVAEGWCPTSGIGSIQLALRRATENSGTSISSVLQVLRTKQSPPTYHLTNKFTEGFQAIIDAYGFATYQEVNPGLFTVITFPFLFAVMFGDIGHGTIMFMAAAAMCIYERPLAKAGLGEIFEMFFYGRYIILLMGAFSIFTGFLYNDVFSKSMHLFHPGWEWVKSGGAGDILEARSTGHVYPFGLDPTWHGADNSLVFTNSLKMKMSIILGVAHMTFAILLQVPNALHFRKYSDIWTTVVPQMLFMHSLFGYLVVMIFYKWTTDWSARDAAGNLLHNGPPGLLNTLIYMFLSPGNVDDDKTLYSGQAFVQTVLLLIAAVCVPWMLLAKPYLQYKEHQAKQGAGYQTVGDDDEEDNEDAGGHDDGHGGGGEFNVGETLIYSSIHTIEFCLGCISNTASYLRLWALSLAHAQLSEVLWTMTIQNVFGMTGIAGVLATVAAFAIWFALSIAVLVLMEGLSAFLHALRLHWVEASSKHYMATGTPFRPLTYDEE</sequence>
<dbReference type="PIRSF" id="PIRSF001293">
    <property type="entry name" value="ATP6V0A1"/>
    <property type="match status" value="1"/>
</dbReference>
<keyword evidence="4 9" id="KW-0812">Transmembrane</keyword>
<dbReference type="GO" id="GO:0000329">
    <property type="term" value="C:fungal-type vacuole membrane"/>
    <property type="evidence" value="ECO:0007669"/>
    <property type="project" value="TreeGrafter"/>
</dbReference>
<comment type="function">
    <text evidence="9">Essential component of the vacuolar proton pump (V-ATPase), a multimeric enzyme that catalyzes the translocation of protons across the membranes. Required for assembly and activity of the V-ATPase.</text>
</comment>
<dbReference type="InterPro" id="IPR026028">
    <property type="entry name" value="V-type_ATPase_116kDa_su_euka"/>
</dbReference>
<dbReference type="Pfam" id="PF01496">
    <property type="entry name" value="V_ATPase_I"/>
    <property type="match status" value="1"/>
</dbReference>
<evidence type="ECO:0000256" key="5">
    <source>
        <dbReference type="ARBA" id="ARBA00022781"/>
    </source>
</evidence>
<evidence type="ECO:0000256" key="8">
    <source>
        <dbReference type="ARBA" id="ARBA00023136"/>
    </source>
</evidence>
<dbReference type="GO" id="GO:0007035">
    <property type="term" value="P:vacuolar acidification"/>
    <property type="evidence" value="ECO:0007669"/>
    <property type="project" value="TreeGrafter"/>
</dbReference>
<comment type="subcellular location">
    <subcellularLocation>
        <location evidence="1">Membrane</location>
        <topology evidence="1">Multi-pass membrane protein</topology>
    </subcellularLocation>
</comment>
<evidence type="ECO:0000256" key="10">
    <source>
        <dbReference type="SAM" id="Coils"/>
    </source>
</evidence>
<keyword evidence="13" id="KW-1185">Reference proteome</keyword>
<evidence type="ECO:0000256" key="1">
    <source>
        <dbReference type="ARBA" id="ARBA00004141"/>
    </source>
</evidence>
<feature type="region of interest" description="Disordered" evidence="11">
    <location>
        <begin position="687"/>
        <end position="711"/>
    </location>
</feature>
<evidence type="ECO:0000256" key="7">
    <source>
        <dbReference type="ARBA" id="ARBA00023065"/>
    </source>
</evidence>
<keyword evidence="3 9" id="KW-0813">Transport</keyword>
<dbReference type="EMBL" id="KZ819287">
    <property type="protein sequence ID" value="PWN99860.1"/>
    <property type="molecule type" value="Genomic_DNA"/>
</dbReference>
<feature type="coiled-coil region" evidence="10">
    <location>
        <begin position="105"/>
        <end position="146"/>
    </location>
</feature>
<dbReference type="GO" id="GO:0046961">
    <property type="term" value="F:proton-transporting ATPase activity, rotational mechanism"/>
    <property type="evidence" value="ECO:0007669"/>
    <property type="project" value="InterPro"/>
</dbReference>
<accession>A0A316ZDR7</accession>
<reference evidence="12 13" key="1">
    <citation type="journal article" date="2018" name="Mol. Biol. Evol.">
        <title>Broad Genomic Sampling Reveals a Smut Pathogenic Ancestry of the Fungal Clade Ustilaginomycotina.</title>
        <authorList>
            <person name="Kijpornyongpan T."/>
            <person name="Mondo S.J."/>
            <person name="Barry K."/>
            <person name="Sandor L."/>
            <person name="Lee J."/>
            <person name="Lipzen A."/>
            <person name="Pangilinan J."/>
            <person name="LaButti K."/>
            <person name="Hainaut M."/>
            <person name="Henrissat B."/>
            <person name="Grigoriev I.V."/>
            <person name="Spatafora J.W."/>
            <person name="Aime M.C."/>
        </authorList>
    </citation>
    <scope>NUCLEOTIDE SEQUENCE [LARGE SCALE GENOMIC DNA]</scope>
    <source>
        <strain evidence="12 13">MCA 4186</strain>
    </source>
</reference>
<proteinExistence type="inferred from homology"/>
<evidence type="ECO:0000256" key="2">
    <source>
        <dbReference type="ARBA" id="ARBA00009904"/>
    </source>
</evidence>
<feature type="transmembrane region" description="Helical" evidence="9">
    <location>
        <begin position="474"/>
        <end position="491"/>
    </location>
</feature>
<dbReference type="GO" id="GO:0000220">
    <property type="term" value="C:vacuolar proton-transporting V-type ATPase, V0 domain"/>
    <property type="evidence" value="ECO:0007669"/>
    <property type="project" value="InterPro"/>
</dbReference>
<gene>
    <name evidence="12" type="ORF">FA09DRAFT_337347</name>
</gene>
<dbReference type="RefSeq" id="XP_025600139.1">
    <property type="nucleotide sequence ID" value="XM_025743987.1"/>
</dbReference>
<name>A0A316ZDR7_9BASI</name>
<feature type="transmembrane region" description="Helical" evidence="9">
    <location>
        <begin position="549"/>
        <end position="568"/>
    </location>
</feature>
<feature type="transmembrane region" description="Helical" evidence="9">
    <location>
        <begin position="428"/>
        <end position="453"/>
    </location>
</feature>